<reference evidence="1" key="1">
    <citation type="submission" date="2020-01" db="EMBL/GenBank/DDBJ databases">
        <title>Insect and environment-associated Actinomycetes.</title>
        <authorList>
            <person name="Currrie C."/>
            <person name="Chevrette M."/>
            <person name="Carlson C."/>
            <person name="Stubbendieck R."/>
            <person name="Wendt-Pienkowski E."/>
        </authorList>
    </citation>
    <scope>NUCLEOTIDE SEQUENCE</scope>
    <source>
        <strain evidence="1">SID7499</strain>
    </source>
</reference>
<evidence type="ECO:0000313" key="1">
    <source>
        <dbReference type="EMBL" id="NEE11674.1"/>
    </source>
</evidence>
<feature type="non-terminal residue" evidence="1">
    <location>
        <position position="80"/>
    </location>
</feature>
<protein>
    <submittedName>
        <fullName evidence="1">Penicillin-binding protein 2</fullName>
    </submittedName>
</protein>
<comment type="caution">
    <text evidence="1">The sequence shown here is derived from an EMBL/GenBank/DDBJ whole genome shotgun (WGS) entry which is preliminary data.</text>
</comment>
<dbReference type="AlphaFoldDB" id="A0A6G3X1V6"/>
<gene>
    <name evidence="1" type="ORF">G3M58_35120</name>
</gene>
<organism evidence="1">
    <name type="scientific">Streptomyces sp. SID7499</name>
    <dbReference type="NCBI Taxonomy" id="2706086"/>
    <lineage>
        <taxon>Bacteria</taxon>
        <taxon>Bacillati</taxon>
        <taxon>Actinomycetota</taxon>
        <taxon>Actinomycetes</taxon>
        <taxon>Kitasatosporales</taxon>
        <taxon>Streptomycetaceae</taxon>
        <taxon>Streptomyces</taxon>
    </lineage>
</organism>
<proteinExistence type="predicted"/>
<dbReference type="EMBL" id="JAAGMN010003649">
    <property type="protein sequence ID" value="NEE11674.1"/>
    <property type="molecule type" value="Genomic_DNA"/>
</dbReference>
<name>A0A6G3X1V6_9ACTN</name>
<accession>A0A6G3X1V6</accession>
<sequence length="80" mass="9231">MNRPLRHIAIFCGLLVLALLLRANWLQHVDRQELAQHENNARVRFERFSTPRGDIIVGGKAITGSKETESRDYAFLRTNK</sequence>